<evidence type="ECO:0000313" key="4">
    <source>
        <dbReference type="Proteomes" id="UP000223913"/>
    </source>
</evidence>
<dbReference type="RefSeq" id="WP_099153934.1">
    <property type="nucleotide sequence ID" value="NZ_PDUD01000038.1"/>
</dbReference>
<evidence type="ECO:0000259" key="2">
    <source>
        <dbReference type="Pfam" id="PF20434"/>
    </source>
</evidence>
<dbReference type="InterPro" id="IPR029058">
    <property type="entry name" value="AB_hydrolase_fold"/>
</dbReference>
<reference evidence="3 4" key="1">
    <citation type="submission" date="2017-10" db="EMBL/GenBank/DDBJ databases">
        <title>The draft genome sequence of Lewinella nigricans NBRC 102662.</title>
        <authorList>
            <person name="Wang K."/>
        </authorList>
    </citation>
    <scope>NUCLEOTIDE SEQUENCE [LARGE SCALE GENOMIC DNA]</scope>
    <source>
        <strain evidence="3 4">NBRC 102662</strain>
    </source>
</reference>
<evidence type="ECO:0000313" key="3">
    <source>
        <dbReference type="EMBL" id="PHN02605.1"/>
    </source>
</evidence>
<accession>A0A2D0N279</accession>
<dbReference type="Proteomes" id="UP000223913">
    <property type="component" value="Unassembled WGS sequence"/>
</dbReference>
<sequence length="394" mass="43440">MSKPLIMVIDTRTGTLSDAASTYALFQESAADLSVTLDIHRAAADAIIPIVALAASHRELLGVILLRSPEDPVPSRELEHYFEKTDFPVVELFLNSRGQHRRIDKPEADRKIIRTIYGRRERGVFWSIHFLLHANDYPYETLAYGTLDSQIGDLMLPAGAGPHPVVMLIHGGFWRDGYYRDSMHGIAADLAKKGIAVWNIEYRRVGESGGGFPESHRDVLLALNQLQELAKAHPLDLERVAVVGHSAGGYLSVWASSIPQGSLAEIMPEPQVPVRLGISLAGVTDLDEAYKHGGGEEAATHFLKSAAEDPSLRQALSVGYLHYAADTELILAHGSLDVYVPVELSEYTYEILQQRGIPAELLIFPDTDHNEFVDPASKEWQTIADRVVGALKKR</sequence>
<dbReference type="Pfam" id="PF20434">
    <property type="entry name" value="BD-FAE"/>
    <property type="match status" value="1"/>
</dbReference>
<keyword evidence="4" id="KW-1185">Reference proteome</keyword>
<protein>
    <recommendedName>
        <fullName evidence="2">BD-FAE-like domain-containing protein</fullName>
    </recommendedName>
</protein>
<organism evidence="3 4">
    <name type="scientific">Flavilitoribacter nigricans (strain ATCC 23147 / DSM 23189 / NBRC 102662 / NCIMB 1420 / SS-2)</name>
    <name type="common">Lewinella nigricans</name>
    <dbReference type="NCBI Taxonomy" id="1122177"/>
    <lineage>
        <taxon>Bacteria</taxon>
        <taxon>Pseudomonadati</taxon>
        <taxon>Bacteroidota</taxon>
        <taxon>Saprospiria</taxon>
        <taxon>Saprospirales</taxon>
        <taxon>Lewinellaceae</taxon>
        <taxon>Flavilitoribacter</taxon>
    </lineage>
</organism>
<dbReference type="PANTHER" id="PTHR48081">
    <property type="entry name" value="AB HYDROLASE SUPERFAMILY PROTEIN C4A8.06C"/>
    <property type="match status" value="1"/>
</dbReference>
<dbReference type="SUPFAM" id="SSF53474">
    <property type="entry name" value="alpha/beta-Hydrolases"/>
    <property type="match status" value="1"/>
</dbReference>
<dbReference type="GO" id="GO:0016787">
    <property type="term" value="F:hydrolase activity"/>
    <property type="evidence" value="ECO:0007669"/>
    <property type="project" value="UniProtKB-KW"/>
</dbReference>
<dbReference type="Gene3D" id="3.40.50.1820">
    <property type="entry name" value="alpha/beta hydrolase"/>
    <property type="match status" value="1"/>
</dbReference>
<dbReference type="AlphaFoldDB" id="A0A2D0N279"/>
<feature type="domain" description="BD-FAE-like" evidence="2">
    <location>
        <begin position="153"/>
        <end position="350"/>
    </location>
</feature>
<dbReference type="InterPro" id="IPR049492">
    <property type="entry name" value="BD-FAE-like_dom"/>
</dbReference>
<name>A0A2D0N279_FLAN2</name>
<dbReference type="InterPro" id="IPR050300">
    <property type="entry name" value="GDXG_lipolytic_enzyme"/>
</dbReference>
<dbReference type="OrthoDB" id="9777975at2"/>
<comment type="caution">
    <text evidence="3">The sequence shown here is derived from an EMBL/GenBank/DDBJ whole genome shotgun (WGS) entry which is preliminary data.</text>
</comment>
<evidence type="ECO:0000256" key="1">
    <source>
        <dbReference type="ARBA" id="ARBA00022801"/>
    </source>
</evidence>
<keyword evidence="1" id="KW-0378">Hydrolase</keyword>
<proteinExistence type="predicted"/>
<gene>
    <name evidence="3" type="ORF">CRP01_30890</name>
</gene>
<dbReference type="EMBL" id="PDUD01000038">
    <property type="protein sequence ID" value="PHN02605.1"/>
    <property type="molecule type" value="Genomic_DNA"/>
</dbReference>